<keyword evidence="7" id="KW-1185">Reference proteome</keyword>
<gene>
    <name evidence="6" type="ORF">CEUSTIGMA_g11889.t1</name>
</gene>
<comment type="caution">
    <text evidence="6">The sequence shown here is derived from an EMBL/GenBank/DDBJ whole genome shotgun (WGS) entry which is preliminary data.</text>
</comment>
<keyword evidence="3 5" id="KW-1133">Transmembrane helix</keyword>
<feature type="transmembrane region" description="Helical" evidence="5">
    <location>
        <begin position="25"/>
        <end position="44"/>
    </location>
</feature>
<dbReference type="OrthoDB" id="1844152at2759"/>
<evidence type="ECO:0008006" key="8">
    <source>
        <dbReference type="Google" id="ProtNLM"/>
    </source>
</evidence>
<keyword evidence="2 5" id="KW-0812">Transmembrane</keyword>
<dbReference type="PANTHER" id="PTHR31465:SF11">
    <property type="entry name" value="DOMAIN PROTEIN, PUTATIVE (AFU_ORTHOLOGUE AFUA_3G10770)-RELATED"/>
    <property type="match status" value="1"/>
</dbReference>
<sequence length="306" mass="34220">MSNQTPSHYRAYPPPRSEYGYQPSLAANIVGLSLFSMSTLLHCWQMIYYRMWWCVVLPIGGITEMIGYAARIYSYHSDSNNNAFLAQTVTLIIAPSFFSAALYIVFGKIIIAIGRKYSIMRPVTYIWVFCAADILSLVIQAIGGGIASQATIKENLSLSNLGTHIMVAGICWQMFSMAMFVILVILFIINVLNARLQLPHKLKVFCAGMALVTVMIFVRCIYRTIELLGGWEGYIITHEVYFITLEEVPMLIALLAFNVFHPGQYLKDIESLESFELPTTAKDVVSDSKIEISVAVKPSLANKEIA</sequence>
<name>A0A250XNE1_9CHLO</name>
<proteinExistence type="predicted"/>
<evidence type="ECO:0000256" key="3">
    <source>
        <dbReference type="ARBA" id="ARBA00022989"/>
    </source>
</evidence>
<keyword evidence="4 5" id="KW-0472">Membrane</keyword>
<dbReference type="STRING" id="1157962.A0A250XNE1"/>
<dbReference type="PANTHER" id="PTHR31465">
    <property type="entry name" value="PROTEIN RTA1-RELATED"/>
    <property type="match status" value="1"/>
</dbReference>
<evidence type="ECO:0000256" key="1">
    <source>
        <dbReference type="ARBA" id="ARBA00004141"/>
    </source>
</evidence>
<evidence type="ECO:0000256" key="4">
    <source>
        <dbReference type="ARBA" id="ARBA00023136"/>
    </source>
</evidence>
<dbReference type="AlphaFoldDB" id="A0A250XNE1"/>
<feature type="transmembrane region" description="Helical" evidence="5">
    <location>
        <begin position="125"/>
        <end position="147"/>
    </location>
</feature>
<feature type="transmembrane region" description="Helical" evidence="5">
    <location>
        <begin position="51"/>
        <end position="70"/>
    </location>
</feature>
<feature type="transmembrane region" description="Helical" evidence="5">
    <location>
        <begin position="90"/>
        <end position="113"/>
    </location>
</feature>
<feature type="transmembrane region" description="Helical" evidence="5">
    <location>
        <begin position="204"/>
        <end position="225"/>
    </location>
</feature>
<dbReference type="Proteomes" id="UP000232323">
    <property type="component" value="Unassembled WGS sequence"/>
</dbReference>
<reference evidence="6 7" key="1">
    <citation type="submission" date="2017-08" db="EMBL/GenBank/DDBJ databases">
        <title>Acidophilic green algal genome provides insights into adaptation to an acidic environment.</title>
        <authorList>
            <person name="Hirooka S."/>
            <person name="Hirose Y."/>
            <person name="Kanesaki Y."/>
            <person name="Higuchi S."/>
            <person name="Fujiwara T."/>
            <person name="Onuma R."/>
            <person name="Era A."/>
            <person name="Ohbayashi R."/>
            <person name="Uzuka A."/>
            <person name="Nozaki H."/>
            <person name="Yoshikawa H."/>
            <person name="Miyagishima S.Y."/>
        </authorList>
    </citation>
    <scope>NUCLEOTIDE SEQUENCE [LARGE SCALE GENOMIC DNA]</scope>
    <source>
        <strain evidence="6 7">NIES-2499</strain>
    </source>
</reference>
<feature type="transmembrane region" description="Helical" evidence="5">
    <location>
        <begin position="167"/>
        <end position="192"/>
    </location>
</feature>
<comment type="subcellular location">
    <subcellularLocation>
        <location evidence="1">Membrane</location>
        <topology evidence="1">Multi-pass membrane protein</topology>
    </subcellularLocation>
</comment>
<dbReference type="GO" id="GO:0005886">
    <property type="term" value="C:plasma membrane"/>
    <property type="evidence" value="ECO:0007669"/>
    <property type="project" value="TreeGrafter"/>
</dbReference>
<evidence type="ECO:0000313" key="7">
    <source>
        <dbReference type="Proteomes" id="UP000232323"/>
    </source>
</evidence>
<feature type="transmembrane region" description="Helical" evidence="5">
    <location>
        <begin position="240"/>
        <end position="260"/>
    </location>
</feature>
<dbReference type="InterPro" id="IPR007568">
    <property type="entry name" value="RTA1"/>
</dbReference>
<evidence type="ECO:0000313" key="6">
    <source>
        <dbReference type="EMBL" id="GAX84469.1"/>
    </source>
</evidence>
<evidence type="ECO:0000256" key="5">
    <source>
        <dbReference type="SAM" id="Phobius"/>
    </source>
</evidence>
<accession>A0A250XNE1</accession>
<dbReference type="Pfam" id="PF04479">
    <property type="entry name" value="RTA1"/>
    <property type="match status" value="1"/>
</dbReference>
<evidence type="ECO:0000256" key="2">
    <source>
        <dbReference type="ARBA" id="ARBA00022692"/>
    </source>
</evidence>
<protein>
    <recommendedName>
        <fullName evidence="8">THH1/TOM1/TOM3 domain-containing protein</fullName>
    </recommendedName>
</protein>
<organism evidence="6 7">
    <name type="scientific">Chlamydomonas eustigma</name>
    <dbReference type="NCBI Taxonomy" id="1157962"/>
    <lineage>
        <taxon>Eukaryota</taxon>
        <taxon>Viridiplantae</taxon>
        <taxon>Chlorophyta</taxon>
        <taxon>core chlorophytes</taxon>
        <taxon>Chlorophyceae</taxon>
        <taxon>CS clade</taxon>
        <taxon>Chlamydomonadales</taxon>
        <taxon>Chlamydomonadaceae</taxon>
        <taxon>Chlamydomonas</taxon>
    </lineage>
</organism>
<dbReference type="EMBL" id="BEGY01000126">
    <property type="protein sequence ID" value="GAX84469.1"/>
    <property type="molecule type" value="Genomic_DNA"/>
</dbReference>